<dbReference type="InterPro" id="IPR018476">
    <property type="entry name" value="GlyceroP-diester-Pdiesterase_M"/>
</dbReference>
<organism evidence="3 4">
    <name type="scientific">Evansella tamaricis</name>
    <dbReference type="NCBI Taxonomy" id="2069301"/>
    <lineage>
        <taxon>Bacteria</taxon>
        <taxon>Bacillati</taxon>
        <taxon>Bacillota</taxon>
        <taxon>Bacilli</taxon>
        <taxon>Bacillales</taxon>
        <taxon>Bacillaceae</taxon>
        <taxon>Evansella</taxon>
    </lineage>
</organism>
<proteinExistence type="predicted"/>
<feature type="transmembrane region" description="Helical" evidence="1">
    <location>
        <begin position="20"/>
        <end position="49"/>
    </location>
</feature>
<evidence type="ECO:0000313" key="4">
    <source>
        <dbReference type="Proteomes" id="UP000784880"/>
    </source>
</evidence>
<keyword evidence="1" id="KW-0812">Transmembrane</keyword>
<dbReference type="Proteomes" id="UP000784880">
    <property type="component" value="Unassembled WGS sequence"/>
</dbReference>
<dbReference type="PROSITE" id="PS51704">
    <property type="entry name" value="GP_PDE"/>
    <property type="match status" value="1"/>
</dbReference>
<evidence type="ECO:0000313" key="3">
    <source>
        <dbReference type="EMBL" id="MBU9712810.1"/>
    </source>
</evidence>
<feature type="domain" description="GP-PDE" evidence="2">
    <location>
        <begin position="355"/>
        <end position="588"/>
    </location>
</feature>
<feature type="transmembrane region" description="Helical" evidence="1">
    <location>
        <begin position="324"/>
        <end position="344"/>
    </location>
</feature>
<gene>
    <name evidence="3" type="ORF">KS419_13850</name>
</gene>
<sequence>MFEIIRNSLKDFRFSYKKYLSFALIYMLLTSFLFVPIISFLFNRMLLIIGSGSLLNADVYRIGLSPEGLVGMLVISLLAVVILFIEFGVMIVIAQKQFFNKNILVSEALITTLRSLPKLLGFGIFQLIILSFLMVPFMDLTGLPALFDINFTIFITDQYYGASYLLLFIYILVFLAAIFVLLRLIFTLHFIFIEGNTIWQGMKSSWRMAKSNKLKIIFNIILLNIILFLTGFLFVTVLSYIPVFTEAFFLGDVIKSYLLTFSSYMMIIFSLLLIPVNTIIITRLFFRFKKNQGDILEDNVKIYGSKNITAFENRVTRFFTKRKYTLVAVVLIYITSMFLINFTVNDNIVYLKWNVQVAAHRGDLHSAPENSLSSIRAAIDKRVDVVEIDVMLTKDGVVVLNHDSDLQRVAGVPRDIIDMTYEETQEVDIGRLFSDEFIGERIPTLDEALVEMKEENVKVLVDIKVEDTSRNREFAEKIVDLIEYHDMVEVSYVQAFNNQILQEVRELNDDIKLGQILYIAAGNLSGLDVDFYTIRQTMLSDRFIENAKRQNREVWVWTVNRERHIREVLKYDIDGIITDYPERVQSMLGIEFATDTNE</sequence>
<dbReference type="InterPro" id="IPR030395">
    <property type="entry name" value="GP_PDE_dom"/>
</dbReference>
<dbReference type="RefSeq" id="WP_217066987.1">
    <property type="nucleotide sequence ID" value="NZ_JAHQCS010000111.1"/>
</dbReference>
<keyword evidence="1" id="KW-0472">Membrane</keyword>
<feature type="transmembrane region" description="Helical" evidence="1">
    <location>
        <begin position="119"/>
        <end position="138"/>
    </location>
</feature>
<keyword evidence="1" id="KW-1133">Transmembrane helix</keyword>
<keyword evidence="4" id="KW-1185">Reference proteome</keyword>
<dbReference type="EMBL" id="JAHQCS010000111">
    <property type="protein sequence ID" value="MBU9712810.1"/>
    <property type="molecule type" value="Genomic_DNA"/>
</dbReference>
<comment type="caution">
    <text evidence="3">The sequence shown here is derived from an EMBL/GenBank/DDBJ whole genome shotgun (WGS) entry which is preliminary data.</text>
</comment>
<evidence type="ECO:0000256" key="1">
    <source>
        <dbReference type="SAM" id="Phobius"/>
    </source>
</evidence>
<accession>A0ABS6JGL4</accession>
<dbReference type="Pfam" id="PF03009">
    <property type="entry name" value="GDPD"/>
    <property type="match status" value="1"/>
</dbReference>
<dbReference type="Pfam" id="PF10110">
    <property type="entry name" value="GPDPase_memb"/>
    <property type="match status" value="1"/>
</dbReference>
<feature type="transmembrane region" description="Helical" evidence="1">
    <location>
        <begin position="167"/>
        <end position="193"/>
    </location>
</feature>
<reference evidence="3 4" key="1">
    <citation type="submission" date="2021-06" db="EMBL/GenBank/DDBJ databases">
        <title>Bacillus sp. RD4P76, an endophyte from a halophyte.</title>
        <authorList>
            <person name="Sun J.-Q."/>
        </authorList>
    </citation>
    <scope>NUCLEOTIDE SEQUENCE [LARGE SCALE GENOMIC DNA]</scope>
    <source>
        <strain evidence="3 4">CGMCC 1.15917</strain>
    </source>
</reference>
<protein>
    <submittedName>
        <fullName evidence="3">Glycerophosphoryl diester phosphodiesterase membrane domain-containing protein</fullName>
    </submittedName>
</protein>
<name>A0ABS6JGL4_9BACI</name>
<feature type="transmembrane region" description="Helical" evidence="1">
    <location>
        <begin position="214"/>
        <end position="241"/>
    </location>
</feature>
<feature type="transmembrane region" description="Helical" evidence="1">
    <location>
        <begin position="69"/>
        <end position="94"/>
    </location>
</feature>
<feature type="transmembrane region" description="Helical" evidence="1">
    <location>
        <begin position="261"/>
        <end position="286"/>
    </location>
</feature>
<dbReference type="PANTHER" id="PTHR46211:SF8">
    <property type="entry name" value="PHOSPHODIESTERASE"/>
    <property type="match status" value="1"/>
</dbReference>
<evidence type="ECO:0000259" key="2">
    <source>
        <dbReference type="PROSITE" id="PS51704"/>
    </source>
</evidence>
<dbReference type="PANTHER" id="PTHR46211">
    <property type="entry name" value="GLYCEROPHOSPHORYL DIESTER PHOSPHODIESTERASE"/>
    <property type="match status" value="1"/>
</dbReference>